<dbReference type="InterPro" id="IPR017850">
    <property type="entry name" value="Alkaline_phosphatase_core_sf"/>
</dbReference>
<dbReference type="InterPro" id="IPR050738">
    <property type="entry name" value="Sulfatase"/>
</dbReference>
<dbReference type="PROSITE" id="PS00149">
    <property type="entry name" value="SULFATASE_2"/>
    <property type="match status" value="1"/>
</dbReference>
<reference evidence="7" key="1">
    <citation type="submission" date="2018-05" db="EMBL/GenBank/DDBJ databases">
        <authorList>
            <person name="Lanie J.A."/>
            <person name="Ng W.-L."/>
            <person name="Kazmierczak K.M."/>
            <person name="Andrzejewski T.M."/>
            <person name="Davidsen T.M."/>
            <person name="Wayne K.J."/>
            <person name="Tettelin H."/>
            <person name="Glass J.I."/>
            <person name="Rusch D."/>
            <person name="Podicherti R."/>
            <person name="Tsui H.-C.T."/>
            <person name="Winkler M.E."/>
        </authorList>
    </citation>
    <scope>NUCLEOTIDE SEQUENCE</scope>
</reference>
<dbReference type="PANTHER" id="PTHR42693">
    <property type="entry name" value="ARYLSULFATASE FAMILY MEMBER"/>
    <property type="match status" value="1"/>
</dbReference>
<dbReference type="SUPFAM" id="SSF53649">
    <property type="entry name" value="Alkaline phosphatase-like"/>
    <property type="match status" value="1"/>
</dbReference>
<evidence type="ECO:0000256" key="5">
    <source>
        <dbReference type="SAM" id="MobiDB-lite"/>
    </source>
</evidence>
<evidence type="ECO:0000259" key="6">
    <source>
        <dbReference type="Pfam" id="PF00884"/>
    </source>
</evidence>
<proteinExistence type="inferred from homology"/>
<dbReference type="Pfam" id="PF00884">
    <property type="entry name" value="Sulfatase"/>
    <property type="match status" value="1"/>
</dbReference>
<evidence type="ECO:0000313" key="7">
    <source>
        <dbReference type="EMBL" id="SVA12254.1"/>
    </source>
</evidence>
<dbReference type="GO" id="GO:0046872">
    <property type="term" value="F:metal ion binding"/>
    <property type="evidence" value="ECO:0007669"/>
    <property type="project" value="UniProtKB-KW"/>
</dbReference>
<dbReference type="InterPro" id="IPR000917">
    <property type="entry name" value="Sulfatase_N"/>
</dbReference>
<dbReference type="AlphaFoldDB" id="A0A381T959"/>
<dbReference type="PANTHER" id="PTHR42693:SF53">
    <property type="entry name" value="ENDO-4-O-SULFATASE"/>
    <property type="match status" value="1"/>
</dbReference>
<protein>
    <recommendedName>
        <fullName evidence="6">Sulfatase N-terminal domain-containing protein</fullName>
    </recommendedName>
</protein>
<name>A0A381T959_9ZZZZ</name>
<comment type="similarity">
    <text evidence="1">Belongs to the sulfatase family.</text>
</comment>
<evidence type="ECO:0000256" key="3">
    <source>
        <dbReference type="ARBA" id="ARBA00022801"/>
    </source>
</evidence>
<dbReference type="Gene3D" id="3.30.1120.10">
    <property type="match status" value="1"/>
</dbReference>
<evidence type="ECO:0000256" key="2">
    <source>
        <dbReference type="ARBA" id="ARBA00022723"/>
    </source>
</evidence>
<sequence length="551" mass="62594">MQKNTITVYLLLLALGLTGFHLNAAERPNVIIILVDDMGFSDIGAYGGEIKTPHIDSLAQGGVRFSQFYNASRCCPTRATLMTGLHPHLTGIGHMTNSPNSEKHDKGKAFPSYRGFLNRHCATLAEVLGPAGYSTYLAGKWHLGGNDQSRWPLQRGFDKFYGCIAGSTRFFSPDSDERDGRGITSGNDDSLSKLESTTDRPYYTTDAFTDHGIKFIEQAEKENPFFLYLAYTAPHWPHQAHEEDIDKYRGNYRMGWDQLRQNRYERQIELGLFEEKHRLSPRDSKVPAWTSLKPEKQKEMDLRMAVYAAMIDRVDQNIGKLIDSLKKQGLFENTLILFMSDNGACAEGPTLGRGNIFDVEKRNLETNNNYGAAWANVSSTPFRLYKHYTHEGGSATPFIMHWPKGIKSQSNWYRDSAQLIDVVPTLLEVCGAKYPETYQGYELYPLRGISLTPSFTAEPLMRTKPMFSEHENNAFMIDGSWKLVGKGVATPQGPDIEKWELYNLKDDRTELKDLAQTENKRLKEMADSWYAWALEDKVYPKPSGKKKKRKN</sequence>
<dbReference type="GO" id="GO:0004065">
    <property type="term" value="F:arylsulfatase activity"/>
    <property type="evidence" value="ECO:0007669"/>
    <property type="project" value="TreeGrafter"/>
</dbReference>
<dbReference type="CDD" id="cd16025">
    <property type="entry name" value="PAS_like"/>
    <property type="match status" value="1"/>
</dbReference>
<keyword evidence="3" id="KW-0378">Hydrolase</keyword>
<evidence type="ECO:0000256" key="4">
    <source>
        <dbReference type="ARBA" id="ARBA00022837"/>
    </source>
</evidence>
<dbReference type="Gene3D" id="3.40.720.10">
    <property type="entry name" value="Alkaline Phosphatase, subunit A"/>
    <property type="match status" value="1"/>
</dbReference>
<accession>A0A381T959</accession>
<organism evidence="7">
    <name type="scientific">marine metagenome</name>
    <dbReference type="NCBI Taxonomy" id="408172"/>
    <lineage>
        <taxon>unclassified sequences</taxon>
        <taxon>metagenomes</taxon>
        <taxon>ecological metagenomes</taxon>
    </lineage>
</organism>
<dbReference type="FunFam" id="3.40.720.10:FF:000047">
    <property type="entry name" value="Arylsulfatase"/>
    <property type="match status" value="1"/>
</dbReference>
<evidence type="ECO:0000256" key="1">
    <source>
        <dbReference type="ARBA" id="ARBA00008779"/>
    </source>
</evidence>
<gene>
    <name evidence="7" type="ORF">METZ01_LOCUS65108</name>
</gene>
<feature type="region of interest" description="Disordered" evidence="5">
    <location>
        <begin position="174"/>
        <end position="196"/>
    </location>
</feature>
<dbReference type="EMBL" id="UINC01004160">
    <property type="protein sequence ID" value="SVA12254.1"/>
    <property type="molecule type" value="Genomic_DNA"/>
</dbReference>
<feature type="domain" description="Sulfatase N-terminal" evidence="6">
    <location>
        <begin position="28"/>
        <end position="431"/>
    </location>
</feature>
<keyword evidence="4" id="KW-0106">Calcium</keyword>
<keyword evidence="2" id="KW-0479">Metal-binding</keyword>
<dbReference type="InterPro" id="IPR024607">
    <property type="entry name" value="Sulfatase_CS"/>
</dbReference>